<evidence type="ECO:0000256" key="1">
    <source>
        <dbReference type="ARBA" id="ARBA00006484"/>
    </source>
</evidence>
<dbReference type="Proteomes" id="UP000015241">
    <property type="component" value="Unassembled WGS sequence"/>
</dbReference>
<dbReference type="EMBL" id="KE504128">
    <property type="protein sequence ID" value="EPT03991.1"/>
    <property type="molecule type" value="Genomic_DNA"/>
</dbReference>
<organism evidence="4 5">
    <name type="scientific">Fomitopsis schrenkii</name>
    <name type="common">Brown rot fungus</name>
    <dbReference type="NCBI Taxonomy" id="2126942"/>
    <lineage>
        <taxon>Eukaryota</taxon>
        <taxon>Fungi</taxon>
        <taxon>Dikarya</taxon>
        <taxon>Basidiomycota</taxon>
        <taxon>Agaricomycotina</taxon>
        <taxon>Agaricomycetes</taxon>
        <taxon>Polyporales</taxon>
        <taxon>Fomitopsis</taxon>
    </lineage>
</organism>
<dbReference type="InterPro" id="IPR002347">
    <property type="entry name" value="SDR_fam"/>
</dbReference>
<evidence type="ECO:0000256" key="2">
    <source>
        <dbReference type="ARBA" id="ARBA00022857"/>
    </source>
</evidence>
<dbReference type="OrthoDB" id="3819888at2759"/>
<dbReference type="SUPFAM" id="SSF51735">
    <property type="entry name" value="NAD(P)-binding Rossmann-fold domains"/>
    <property type="match status" value="1"/>
</dbReference>
<comment type="similarity">
    <text evidence="1">Belongs to the short-chain dehydrogenases/reductases (SDR) family.</text>
</comment>
<evidence type="ECO:0000313" key="5">
    <source>
        <dbReference type="Proteomes" id="UP000015241"/>
    </source>
</evidence>
<dbReference type="HOGENOM" id="CLU_010194_12_1_1"/>
<dbReference type="InterPro" id="IPR020904">
    <property type="entry name" value="Sc_DH/Rdtase_CS"/>
</dbReference>
<accession>S8FRX4</accession>
<dbReference type="InterPro" id="IPR052178">
    <property type="entry name" value="Sec_Metab_Biosynth_SDR"/>
</dbReference>
<keyword evidence="5" id="KW-1185">Reference proteome</keyword>
<evidence type="ECO:0000256" key="3">
    <source>
        <dbReference type="ARBA" id="ARBA00023002"/>
    </source>
</evidence>
<proteinExistence type="inferred from homology"/>
<dbReference type="GO" id="GO:0016491">
    <property type="term" value="F:oxidoreductase activity"/>
    <property type="evidence" value="ECO:0007669"/>
    <property type="project" value="UniProtKB-KW"/>
</dbReference>
<protein>
    <recommendedName>
        <fullName evidence="6">NAD-binding protein</fullName>
    </recommendedName>
</protein>
<keyword evidence="2" id="KW-0521">NADP</keyword>
<evidence type="ECO:0000313" key="4">
    <source>
        <dbReference type="EMBL" id="EPT03991.1"/>
    </source>
</evidence>
<dbReference type="InterPro" id="IPR036291">
    <property type="entry name" value="NAD(P)-bd_dom_sf"/>
</dbReference>
<dbReference type="AlphaFoldDB" id="S8FRX4"/>
<dbReference type="Gene3D" id="3.40.50.720">
    <property type="entry name" value="NAD(P)-binding Rossmann-like Domain"/>
    <property type="match status" value="1"/>
</dbReference>
<keyword evidence="3" id="KW-0560">Oxidoreductase</keyword>
<dbReference type="STRING" id="743788.S8FRX4"/>
<dbReference type="PRINTS" id="PR00081">
    <property type="entry name" value="GDHRDH"/>
</dbReference>
<dbReference type="InParanoid" id="S8FRX4"/>
<dbReference type="Pfam" id="PF13561">
    <property type="entry name" value="adh_short_C2"/>
    <property type="match status" value="1"/>
</dbReference>
<dbReference type="PANTHER" id="PTHR43618:SF4">
    <property type="entry name" value="SHORT CHAIN DEHYDROGENASE_REDUCTASE FAMILY (AFU_ORTHOLOGUE AFUA_7G04540)"/>
    <property type="match status" value="1"/>
</dbReference>
<gene>
    <name evidence="4" type="ORF">FOMPIDRAFT_1028322</name>
</gene>
<dbReference type="PRINTS" id="PR00080">
    <property type="entry name" value="SDRFAMILY"/>
</dbReference>
<sequence length="299" mass="31458">MASSLSLDNLFGLQGRIALITGGGSGIGWMIARGLATNGVKVYITGRRKHKLDESAASFNQSNQGKGSVVALEMDATDRKSILAAQEVVASREGRLHILVNNAGQTGPVSPFFENTSGPEHKDPETLGRALFDNESLEGWADVYKINTFSIYFVTTAFLGLLAKGSADVAGHTSIVINVTSISGLVKLAQNHFGYNSSKAAASHLTKMLSTELALKKIPVRVCAVAPGVYESEMTYDTISPDLVNVVGKGVVPVPENRPGTAEEVAGTVIYLASKAGCYTNGEEIAVDGGYIAVNPSTH</sequence>
<dbReference type="PROSITE" id="PS00061">
    <property type="entry name" value="ADH_SHORT"/>
    <property type="match status" value="1"/>
</dbReference>
<dbReference type="PANTHER" id="PTHR43618">
    <property type="entry name" value="7-ALPHA-HYDROXYSTEROID DEHYDROGENASE"/>
    <property type="match status" value="1"/>
</dbReference>
<reference evidence="4 5" key="1">
    <citation type="journal article" date="2012" name="Science">
        <title>The Paleozoic origin of enzymatic lignin decomposition reconstructed from 31 fungal genomes.</title>
        <authorList>
            <person name="Floudas D."/>
            <person name="Binder M."/>
            <person name="Riley R."/>
            <person name="Barry K."/>
            <person name="Blanchette R.A."/>
            <person name="Henrissat B."/>
            <person name="Martinez A.T."/>
            <person name="Otillar R."/>
            <person name="Spatafora J.W."/>
            <person name="Yadav J.S."/>
            <person name="Aerts A."/>
            <person name="Benoit I."/>
            <person name="Boyd A."/>
            <person name="Carlson A."/>
            <person name="Copeland A."/>
            <person name="Coutinho P.M."/>
            <person name="de Vries R.P."/>
            <person name="Ferreira P."/>
            <person name="Findley K."/>
            <person name="Foster B."/>
            <person name="Gaskell J."/>
            <person name="Glotzer D."/>
            <person name="Gorecki P."/>
            <person name="Heitman J."/>
            <person name="Hesse C."/>
            <person name="Hori C."/>
            <person name="Igarashi K."/>
            <person name="Jurgens J.A."/>
            <person name="Kallen N."/>
            <person name="Kersten P."/>
            <person name="Kohler A."/>
            <person name="Kuees U."/>
            <person name="Kumar T.K.A."/>
            <person name="Kuo A."/>
            <person name="LaButti K."/>
            <person name="Larrondo L.F."/>
            <person name="Lindquist E."/>
            <person name="Ling A."/>
            <person name="Lombard V."/>
            <person name="Lucas S."/>
            <person name="Lundell T."/>
            <person name="Martin R."/>
            <person name="McLaughlin D.J."/>
            <person name="Morgenstern I."/>
            <person name="Morin E."/>
            <person name="Murat C."/>
            <person name="Nagy L.G."/>
            <person name="Nolan M."/>
            <person name="Ohm R.A."/>
            <person name="Patyshakuliyeva A."/>
            <person name="Rokas A."/>
            <person name="Ruiz-Duenas F.J."/>
            <person name="Sabat G."/>
            <person name="Salamov A."/>
            <person name="Samejima M."/>
            <person name="Schmutz J."/>
            <person name="Slot J.C."/>
            <person name="St John F."/>
            <person name="Stenlid J."/>
            <person name="Sun H."/>
            <person name="Sun S."/>
            <person name="Syed K."/>
            <person name="Tsang A."/>
            <person name="Wiebenga A."/>
            <person name="Young D."/>
            <person name="Pisabarro A."/>
            <person name="Eastwood D.C."/>
            <person name="Martin F."/>
            <person name="Cullen D."/>
            <person name="Grigoriev I.V."/>
            <person name="Hibbett D.S."/>
        </authorList>
    </citation>
    <scope>NUCLEOTIDE SEQUENCE</scope>
    <source>
        <strain evidence="5">FP-58527</strain>
    </source>
</reference>
<name>S8FRX4_FOMSC</name>
<evidence type="ECO:0008006" key="6">
    <source>
        <dbReference type="Google" id="ProtNLM"/>
    </source>
</evidence>
<dbReference type="eggNOG" id="KOG0725">
    <property type="taxonomic scope" value="Eukaryota"/>
</dbReference>